<protein>
    <submittedName>
        <fullName evidence="2">Uncharacterized protein</fullName>
    </submittedName>
</protein>
<feature type="region of interest" description="Disordered" evidence="1">
    <location>
        <begin position="55"/>
        <end position="83"/>
    </location>
</feature>
<sequence length="83" mass="9616">MVPRARQHVICLPIGLPWAIFRERGWEWRIPNKRRDEDSRQSAYSAESMFELVASDMGAATSRGQQRLFQSQPEPKKQEATTV</sequence>
<feature type="compositionally biased region" description="Basic and acidic residues" evidence="1">
    <location>
        <begin position="74"/>
        <end position="83"/>
    </location>
</feature>
<evidence type="ECO:0000256" key="1">
    <source>
        <dbReference type="SAM" id="MobiDB-lite"/>
    </source>
</evidence>
<feature type="compositionally biased region" description="Polar residues" evidence="1">
    <location>
        <begin position="62"/>
        <end position="73"/>
    </location>
</feature>
<dbReference type="Proteomes" id="UP001221898">
    <property type="component" value="Unassembled WGS sequence"/>
</dbReference>
<accession>A0AAD7SSL7</accession>
<comment type="caution">
    <text evidence="2">The sequence shown here is derived from an EMBL/GenBank/DDBJ whole genome shotgun (WGS) entry which is preliminary data.</text>
</comment>
<evidence type="ECO:0000313" key="2">
    <source>
        <dbReference type="EMBL" id="KAJ8407418.1"/>
    </source>
</evidence>
<dbReference type="AlphaFoldDB" id="A0AAD7SSL7"/>
<name>A0AAD7SSL7_9TELE</name>
<evidence type="ECO:0000313" key="3">
    <source>
        <dbReference type="Proteomes" id="UP001221898"/>
    </source>
</evidence>
<gene>
    <name evidence="2" type="ORF">AAFF_G00279920</name>
</gene>
<keyword evidence="3" id="KW-1185">Reference proteome</keyword>
<proteinExistence type="predicted"/>
<reference evidence="2" key="1">
    <citation type="journal article" date="2023" name="Science">
        <title>Genome structures resolve the early diversification of teleost fishes.</title>
        <authorList>
            <person name="Parey E."/>
            <person name="Louis A."/>
            <person name="Montfort J."/>
            <person name="Bouchez O."/>
            <person name="Roques C."/>
            <person name="Iampietro C."/>
            <person name="Lluch J."/>
            <person name="Castinel A."/>
            <person name="Donnadieu C."/>
            <person name="Desvignes T."/>
            <person name="Floi Bucao C."/>
            <person name="Jouanno E."/>
            <person name="Wen M."/>
            <person name="Mejri S."/>
            <person name="Dirks R."/>
            <person name="Jansen H."/>
            <person name="Henkel C."/>
            <person name="Chen W.J."/>
            <person name="Zahm M."/>
            <person name="Cabau C."/>
            <person name="Klopp C."/>
            <person name="Thompson A.W."/>
            <person name="Robinson-Rechavi M."/>
            <person name="Braasch I."/>
            <person name="Lecointre G."/>
            <person name="Bobe J."/>
            <person name="Postlethwait J.H."/>
            <person name="Berthelot C."/>
            <person name="Roest Crollius H."/>
            <person name="Guiguen Y."/>
        </authorList>
    </citation>
    <scope>NUCLEOTIDE SEQUENCE</scope>
    <source>
        <strain evidence="2">NC1722</strain>
    </source>
</reference>
<dbReference type="EMBL" id="JAINUG010000039">
    <property type="protein sequence ID" value="KAJ8407418.1"/>
    <property type="molecule type" value="Genomic_DNA"/>
</dbReference>
<organism evidence="2 3">
    <name type="scientific">Aldrovandia affinis</name>
    <dbReference type="NCBI Taxonomy" id="143900"/>
    <lineage>
        <taxon>Eukaryota</taxon>
        <taxon>Metazoa</taxon>
        <taxon>Chordata</taxon>
        <taxon>Craniata</taxon>
        <taxon>Vertebrata</taxon>
        <taxon>Euteleostomi</taxon>
        <taxon>Actinopterygii</taxon>
        <taxon>Neopterygii</taxon>
        <taxon>Teleostei</taxon>
        <taxon>Notacanthiformes</taxon>
        <taxon>Halosauridae</taxon>
        <taxon>Aldrovandia</taxon>
    </lineage>
</organism>